<reference evidence="1 2" key="1">
    <citation type="submission" date="2022-03" db="EMBL/GenBank/DDBJ databases">
        <title>Novel taxa within the pig intestine.</title>
        <authorList>
            <person name="Wylensek D."/>
            <person name="Bishof K."/>
            <person name="Afrizal A."/>
            <person name="Clavel T."/>
        </authorList>
    </citation>
    <scope>NUCLEOTIDE SEQUENCE [LARGE SCALE GENOMIC DNA]</scope>
    <source>
        <strain evidence="1 2">Cla-KB-P134</strain>
    </source>
</reference>
<sequence>MAKEPSTTFVETVAKDFASGLHCSQVTLAYAAKKLGYDEKTAKKIGAGFGGGMFNGERCGALTGAMMGLGLKYGYTGQKDAENLAVLQQKVKQLEDAFQTYYASLQCEDIIGVNIGTPEGAKKAVENNCFANCPLLTARVCMILDELL</sequence>
<dbReference type="RefSeq" id="WP_320324596.1">
    <property type="nucleotide sequence ID" value="NZ_JALBUS010000001.1"/>
</dbReference>
<dbReference type="NCBIfam" id="TIGR01909">
    <property type="entry name" value="C_GCAxxG_C_C"/>
    <property type="match status" value="1"/>
</dbReference>
<accession>A0ABU4WI73</accession>
<comment type="caution">
    <text evidence="1">The sequence shown here is derived from an EMBL/GenBank/DDBJ whole genome shotgun (WGS) entry which is preliminary data.</text>
</comment>
<dbReference type="Proteomes" id="UP001285244">
    <property type="component" value="Unassembled WGS sequence"/>
</dbReference>
<gene>
    <name evidence="1" type="ORF">MOZ64_00140</name>
</gene>
<dbReference type="Pfam" id="PF09719">
    <property type="entry name" value="C_GCAxxG_C_C"/>
    <property type="match status" value="1"/>
</dbReference>
<evidence type="ECO:0000313" key="2">
    <source>
        <dbReference type="Proteomes" id="UP001285244"/>
    </source>
</evidence>
<proteinExistence type="predicted"/>
<evidence type="ECO:0000313" key="1">
    <source>
        <dbReference type="EMBL" id="MDX8416257.1"/>
    </source>
</evidence>
<organism evidence="1 2">
    <name type="scientific">Absicoccus intestinalis</name>
    <dbReference type="NCBI Taxonomy" id="2926319"/>
    <lineage>
        <taxon>Bacteria</taxon>
        <taxon>Bacillati</taxon>
        <taxon>Bacillota</taxon>
        <taxon>Erysipelotrichia</taxon>
        <taxon>Erysipelotrichales</taxon>
        <taxon>Erysipelotrichaceae</taxon>
        <taxon>Absicoccus</taxon>
    </lineage>
</organism>
<dbReference type="InterPro" id="IPR010181">
    <property type="entry name" value="CGCAxxGCC_motif"/>
</dbReference>
<dbReference type="EMBL" id="JALBUS010000001">
    <property type="protein sequence ID" value="MDX8416257.1"/>
    <property type="molecule type" value="Genomic_DNA"/>
</dbReference>
<protein>
    <submittedName>
        <fullName evidence="1">C-GCAxxG-C-C family protein</fullName>
    </submittedName>
</protein>
<name>A0ABU4WI73_9FIRM</name>
<keyword evidence="2" id="KW-1185">Reference proteome</keyword>